<dbReference type="InterPro" id="IPR013783">
    <property type="entry name" value="Ig-like_fold"/>
</dbReference>
<name>A0A1I1WZH6_9BACT</name>
<dbReference type="Pfam" id="PF17517">
    <property type="entry name" value="IgGFc_binding"/>
    <property type="match status" value="1"/>
</dbReference>
<keyword evidence="3" id="KW-1185">Reference proteome</keyword>
<evidence type="ECO:0000313" key="3">
    <source>
        <dbReference type="Proteomes" id="UP000181976"/>
    </source>
</evidence>
<feature type="domain" description="IgGFc-binding protein N-terminal" evidence="1">
    <location>
        <begin position="9"/>
        <end position="236"/>
    </location>
</feature>
<sequence>MLADDVIGHSAGDTVIITLNRGQTYSFVGTDAGEQAARHLGGTEITSNYPIAVTISDDSIERPTDPGHWDLIGDQLIPVDLLGTEYIAMHTLYGQDITTDQKVFVMAVEDDTYLAVNGSYKATLQRGELHELNIGGNALYITSDKPIYAYQVTGIPPINNGKATRGTELGSAILPHVKCTGSTSVSFTRVLGDRFYVQLMVKESHRNNFTIRGPNDSNDLNPSKYLDNIQWIQVPGTGQNGEEPWYSAVVQMGWKNGEGIATGNPYTIENTGLFHMSILDENSISMSFGYFSDYSSLRINGLTMACEGETITLSTQDPMRSYYWFYEDDPYNYISTDPSIDITQSGLYWVRAEVMAGECYLTDSINVEFRIPTFSLGNDTVVCPGETVTYTVSSTNPDDLYYWEPGGITSDTYSVTPDPAEVIDITLTITDDLGCSSSDTVTVTGFTPPEINWNISDNEVCEGDTLRTTVTDMLHYQWTINGVANPEDTLSYVIAQNSGTYELTVWDEHMCSQTQSIDLTVHPVPTINLSDLWECPGNTGTFFLSGYTSYLWHNGSTSSSITLAQSDTVWVKVTDSHGCSASDTAYFGIYNEQVFTFGNDTSVCENDDITIVANATNVMPNSYHWSFDNGSGPINLSTTTNQHVITNAIPADEGTYTVTAIDNNGCNISGSFYLDVQEVPVIGISSEVDICDGNLMKIEANGHSFVAFEWIETSDPTNILSTENYILIGSAGEYQLTATQANGCRAIETTDVNVWNNPYFDLPDTMVFCPNIDVSVDMTTPPGWSSPQPISADKTPRDHKWYTMNDNGDLILYHTGPDLGDKDPNSNPEPGIYFLEVRDRLCQFLDKVEISYHNLTPIAIDNVEVCDNEPYTLEIPTSLTPSVSSYQWEQISTTSTGSPNNNWTVTEAGDYALHITDLNGCTNSDTMTVSHLPSPIFNLGIDREKCFGDTIMIATNSSFTRYEWNGNTADGQPNFIETLNSGNYSLRVWNDYGCSSLQQVNITVNPLPSIDLGPDIQGCAGEVATLTVPNYPQIYWSNGETNVTSIIVERGQHHVKVIDEHGCVATDTMNLVWFPVPKIELGPDIFICPVEYPISIEAPEGFQSYQWHNGSTDRIITANLMDTLNKVTVTDINGCRGWDTKVVALLAEPPYSLGNDTSVCEPNVLVLDAGSEIITEYAGEQQITPIQSYLWSNGTTTQTDTINQTGYYWVEVFDGCHYVRDTIHVDVFPSPEIVRLDTTYYGQVTVYVENGTQPYGYALDNTYDFQDDNTFTNIPNGDHEILVEDANGCRTSTIFNVNLDFDIEIPDFFTPNNDGYNDTWKIEGIERLPESTISIFDRYGKLLRQYKVSESIEWDGEYLNKPVPSDDYWYVIILKPINKIIKGHVTVKR</sequence>
<dbReference type="OrthoDB" id="1108781at2"/>
<dbReference type="InParanoid" id="A0A1I1WZH6"/>
<organism evidence="2 3">
    <name type="scientific">Thermophagus xiamenensis</name>
    <dbReference type="NCBI Taxonomy" id="385682"/>
    <lineage>
        <taxon>Bacteria</taxon>
        <taxon>Pseudomonadati</taxon>
        <taxon>Bacteroidota</taxon>
        <taxon>Bacteroidia</taxon>
        <taxon>Marinilabiliales</taxon>
        <taxon>Marinilabiliaceae</taxon>
        <taxon>Thermophagus</taxon>
    </lineage>
</organism>
<dbReference type="eggNOG" id="COG3391">
    <property type="taxonomic scope" value="Bacteria"/>
</dbReference>
<dbReference type="EMBL" id="FONA01000005">
    <property type="protein sequence ID" value="SFE00546.1"/>
    <property type="molecule type" value="Genomic_DNA"/>
</dbReference>
<gene>
    <name evidence="2" type="ORF">SAMN05444380_10588</name>
</gene>
<dbReference type="NCBIfam" id="TIGR04131">
    <property type="entry name" value="Bac_Flav_CTERM"/>
    <property type="match status" value="1"/>
</dbReference>
<dbReference type="SUPFAM" id="SSF48726">
    <property type="entry name" value="Immunoglobulin"/>
    <property type="match status" value="1"/>
</dbReference>
<dbReference type="Proteomes" id="UP000181976">
    <property type="component" value="Unassembled WGS sequence"/>
</dbReference>
<dbReference type="RefSeq" id="WP_010526682.1">
    <property type="nucleotide sequence ID" value="NZ_AFSL01000015.1"/>
</dbReference>
<dbReference type="eggNOG" id="COG3291">
    <property type="taxonomic scope" value="Bacteria"/>
</dbReference>
<dbReference type="InterPro" id="IPR036179">
    <property type="entry name" value="Ig-like_dom_sf"/>
</dbReference>
<dbReference type="InterPro" id="IPR035234">
    <property type="entry name" value="IgGFc-bd_N"/>
</dbReference>
<dbReference type="STRING" id="385682.SAMN05444380_10588"/>
<protein>
    <submittedName>
        <fullName evidence="2">Gliding motility-associated C-terminal domain-containing protein</fullName>
    </submittedName>
</protein>
<dbReference type="InterPro" id="IPR026341">
    <property type="entry name" value="T9SS_type_B"/>
</dbReference>
<accession>A0A1I1WZH6</accession>
<dbReference type="Pfam" id="PF13585">
    <property type="entry name" value="CHU_C"/>
    <property type="match status" value="1"/>
</dbReference>
<reference evidence="2 3" key="1">
    <citation type="submission" date="2016-10" db="EMBL/GenBank/DDBJ databases">
        <authorList>
            <person name="de Groot N.N."/>
        </authorList>
    </citation>
    <scope>NUCLEOTIDE SEQUENCE [LARGE SCALE GENOMIC DNA]</scope>
    <source>
        <strain evidence="2 3">DSM 19012</strain>
    </source>
</reference>
<proteinExistence type="predicted"/>
<evidence type="ECO:0000313" key="2">
    <source>
        <dbReference type="EMBL" id="SFE00546.1"/>
    </source>
</evidence>
<evidence type="ECO:0000259" key="1">
    <source>
        <dbReference type="Pfam" id="PF17517"/>
    </source>
</evidence>
<dbReference type="Gene3D" id="2.60.40.10">
    <property type="entry name" value="Immunoglobulins"/>
    <property type="match status" value="2"/>
</dbReference>